<protein>
    <submittedName>
        <fullName evidence="2">Uncharacterized protein</fullName>
    </submittedName>
</protein>
<evidence type="ECO:0000313" key="2">
    <source>
        <dbReference type="EMBL" id="TPN80961.1"/>
    </source>
</evidence>
<dbReference type="RefSeq" id="WP_140597820.1">
    <property type="nucleotide sequence ID" value="NZ_VFWZ01000014.1"/>
</dbReference>
<accession>A0A504J490</accession>
<proteinExistence type="predicted"/>
<keyword evidence="3" id="KW-1185">Reference proteome</keyword>
<name>A0A504J490_9FLAO</name>
<evidence type="ECO:0000256" key="1">
    <source>
        <dbReference type="SAM" id="Phobius"/>
    </source>
</evidence>
<evidence type="ECO:0000313" key="3">
    <source>
        <dbReference type="Proteomes" id="UP000315540"/>
    </source>
</evidence>
<feature type="transmembrane region" description="Helical" evidence="1">
    <location>
        <begin position="554"/>
        <end position="577"/>
    </location>
</feature>
<feature type="non-terminal residue" evidence="2">
    <location>
        <position position="627"/>
    </location>
</feature>
<keyword evidence="1" id="KW-1133">Transmembrane helix</keyword>
<comment type="caution">
    <text evidence="2">The sequence shown here is derived from an EMBL/GenBank/DDBJ whole genome shotgun (WGS) entry which is preliminary data.</text>
</comment>
<dbReference type="AlphaFoldDB" id="A0A504J490"/>
<keyword evidence="1" id="KW-0812">Transmembrane</keyword>
<dbReference type="Proteomes" id="UP000315540">
    <property type="component" value="Unassembled WGS sequence"/>
</dbReference>
<keyword evidence="1" id="KW-0472">Membrane</keyword>
<dbReference type="EMBL" id="VFWZ01000014">
    <property type="protein sequence ID" value="TPN80961.1"/>
    <property type="molecule type" value="Genomic_DNA"/>
</dbReference>
<gene>
    <name evidence="2" type="ORF">FHK87_25925</name>
</gene>
<organism evidence="2 3">
    <name type="scientific">Aquimarina algicola</name>
    <dbReference type="NCBI Taxonomy" id="2589995"/>
    <lineage>
        <taxon>Bacteria</taxon>
        <taxon>Pseudomonadati</taxon>
        <taxon>Bacteroidota</taxon>
        <taxon>Flavobacteriia</taxon>
        <taxon>Flavobacteriales</taxon>
        <taxon>Flavobacteriaceae</taxon>
        <taxon>Aquimarina</taxon>
    </lineage>
</organism>
<sequence length="627" mass="71282">MIKISNLILISHNEQYNEANYVVTTQPGEYVDAKVDVPAEMTKEERDQIRWVASTVIWDRGPNFTIENLHENASGSRIRVKMHEIYSGGGLAWLEPVFPGEAPTNKTPNGIFVRSTGRKGIAKIEWREYKEKHNGGKATEKFYGQYVELHVYTQGLYGHNLHLRLSDYLYGNKDLTFDEDTNETNNDHLATELIQQVKIYEDAGNPNRKLQKAIFKIYLEHRWMRLAAQYTRGQEIEIGGVLAAEGIKPFHFTDNKDLLRVKKKSPGDTHANPASKEGNKPVVIGNVMTEVAHFNNCRYNGITKTYPGTEEATLFSTKQDINLNRKILDVGVVSTKDSNKKLTISLQEADVSHCHRSKDLHQKETIIDATELQAAYDDVEISEDGTQLSFTPVYPYEHIEPLDDVKFFTTYFPAFLPPEAKFTIPVHSCAFEKEVKIAIHPDVAFALHLHIGKPKDFSGKNKNYYRKVNLDSNPQHKLVRGLKKEMKWVREISKEAKIVKRHLPNATLNSIVEEIVYDYIEKTAEDIGVGLHGYHSFGTANQPTIINYAQRYEWISKTMIITGVLLSAAVDALIIYITRKPASAVKMTTTWQKVKGAYKIRKRFVSHKKIIEKTLSGKPIDPASPNN</sequence>
<dbReference type="OrthoDB" id="719419at2"/>
<reference evidence="2 3" key="1">
    <citation type="submission" date="2019-06" db="EMBL/GenBank/DDBJ databases">
        <authorList>
            <person name="Meng X."/>
        </authorList>
    </citation>
    <scope>NUCLEOTIDE SEQUENCE [LARGE SCALE GENOMIC DNA]</scope>
    <source>
        <strain evidence="2 3">M625</strain>
    </source>
</reference>